<proteinExistence type="inferred from homology"/>
<feature type="active site" description="Charge relay system" evidence="7">
    <location>
        <position position="136"/>
    </location>
</feature>
<reference evidence="10" key="1">
    <citation type="submission" date="2022-07" db="EMBL/GenBank/DDBJ databases">
        <title>Complete genome of CX2.</title>
        <authorList>
            <person name="Cao G."/>
        </authorList>
    </citation>
    <scope>NUCLEOTIDE SEQUENCE</scope>
    <source>
        <strain evidence="10">CX2</strain>
    </source>
</reference>
<evidence type="ECO:0000256" key="2">
    <source>
        <dbReference type="ARBA" id="ARBA00011073"/>
    </source>
</evidence>
<evidence type="ECO:0000256" key="7">
    <source>
        <dbReference type="PROSITE-ProRule" id="PRU01240"/>
    </source>
</evidence>
<dbReference type="SUPFAM" id="SSF52743">
    <property type="entry name" value="Subtilisin-like"/>
    <property type="match status" value="1"/>
</dbReference>
<dbReference type="Gene3D" id="3.40.50.200">
    <property type="entry name" value="Peptidase S8/S53 domain"/>
    <property type="match status" value="1"/>
</dbReference>
<dbReference type="InterPro" id="IPR022398">
    <property type="entry name" value="Peptidase_S8_His-AS"/>
</dbReference>
<evidence type="ECO:0000256" key="4">
    <source>
        <dbReference type="ARBA" id="ARBA00022670"/>
    </source>
</evidence>
<evidence type="ECO:0000256" key="6">
    <source>
        <dbReference type="ARBA" id="ARBA00022825"/>
    </source>
</evidence>
<evidence type="ECO:0000256" key="1">
    <source>
        <dbReference type="ARBA" id="ARBA00004613"/>
    </source>
</evidence>
<keyword evidence="11" id="KW-1185">Reference proteome</keyword>
<dbReference type="InterPro" id="IPR015500">
    <property type="entry name" value="Peptidase_S8_subtilisin-rel"/>
</dbReference>
<dbReference type="Pfam" id="PF17936">
    <property type="entry name" value="Big_6"/>
    <property type="match status" value="1"/>
</dbReference>
<dbReference type="EMBL" id="CP101462">
    <property type="protein sequence ID" value="UTT42882.1"/>
    <property type="molecule type" value="Genomic_DNA"/>
</dbReference>
<accession>A0ABY5FMS4</accession>
<evidence type="ECO:0000259" key="8">
    <source>
        <dbReference type="Pfam" id="PF00082"/>
    </source>
</evidence>
<gene>
    <name evidence="10" type="ORF">NMQ00_15415</name>
</gene>
<dbReference type="InterPro" id="IPR036852">
    <property type="entry name" value="Peptidase_S8/S53_dom_sf"/>
</dbReference>
<name>A0ABY5FMS4_9BACL</name>
<feature type="domain" description="Peptidase S8/S53" evidence="8">
    <location>
        <begin position="129"/>
        <end position="371"/>
    </location>
</feature>
<keyword evidence="6 7" id="KW-0720">Serine protease</keyword>
<dbReference type="RefSeq" id="WP_255177391.1">
    <property type="nucleotide sequence ID" value="NZ_CP101462.1"/>
</dbReference>
<sequence>MGKFGVSIEVDDAPRYIVKYKSSPSKSIGKMNALSNVSAEQIDIGRPGDHFAVVNVESASTKTQATAKTTLERDTNIEFIEPVQTYQAFMADTSYDYQWSLNPKSVLQPFQEAGIGLDAYEALKLPVRSVKVAVLDTGVDYRLLDFKGRVDIANEKNFVDPNGEGSALDDHGHGTHVAGVIGAIQNNGTSMRGIMPAVSILPVKVLDASGSGDTEQIALGIKYAVDAGAKVINMSLGGSESRTIGYMLKYAYDRGVVVVAATGNDGDSSLSYPASSKYTISVGATNTFGIVSDYSNYGYGVDVVAPGTKVASLVPNGNVVYMDGTSMVTPHVSAVVGLLLSTRPALKVEEIRQLLHRTAEPLAFSGGDAIGGMSYEDGLDYFMEDSEKEFPFNFDYISGYGKVNVHHAASMLRLYAKPGVVRDNSTVFAASVQSGTKVTVYNGEKRLAAGTSKQARIALNIGAKKEGTILRVVYSNGKLVSSERLLVVKGARAKQPTVSTPRANAKQVSGRADAGMTVIVRDAKRRVIGKGTTGLTGTFVTKTRTLKKGERLSIHIEDAKGRASQMKHVVVK</sequence>
<comment type="similarity">
    <text evidence="2 7">Belongs to the peptidase S8 family.</text>
</comment>
<keyword evidence="5 7" id="KW-0378">Hydrolase</keyword>
<dbReference type="Proteomes" id="UP001060325">
    <property type="component" value="Chromosome"/>
</dbReference>
<dbReference type="InterPro" id="IPR041498">
    <property type="entry name" value="Big_6"/>
</dbReference>
<evidence type="ECO:0000256" key="3">
    <source>
        <dbReference type="ARBA" id="ARBA00022525"/>
    </source>
</evidence>
<evidence type="ECO:0000259" key="9">
    <source>
        <dbReference type="Pfam" id="PF17936"/>
    </source>
</evidence>
<keyword evidence="4 7" id="KW-0645">Protease</keyword>
<feature type="active site" description="Charge relay system" evidence="7">
    <location>
        <position position="326"/>
    </location>
</feature>
<dbReference type="InterPro" id="IPR013783">
    <property type="entry name" value="Ig-like_fold"/>
</dbReference>
<dbReference type="PANTHER" id="PTHR43806:SF11">
    <property type="entry name" value="CEREVISIN-RELATED"/>
    <property type="match status" value="1"/>
</dbReference>
<dbReference type="InterPro" id="IPR034084">
    <property type="entry name" value="Thermitase-like_dom"/>
</dbReference>
<keyword evidence="3" id="KW-0964">Secreted</keyword>
<feature type="domain" description="Bacterial Ig" evidence="9">
    <location>
        <begin position="495"/>
        <end position="571"/>
    </location>
</feature>
<feature type="active site" description="Charge relay system" evidence="7">
    <location>
        <position position="173"/>
    </location>
</feature>
<dbReference type="Gene3D" id="2.60.40.10">
    <property type="entry name" value="Immunoglobulins"/>
    <property type="match status" value="1"/>
</dbReference>
<dbReference type="PRINTS" id="PR00723">
    <property type="entry name" value="SUBTILISIN"/>
</dbReference>
<dbReference type="PROSITE" id="PS51892">
    <property type="entry name" value="SUBTILASE"/>
    <property type="match status" value="1"/>
</dbReference>
<evidence type="ECO:0000256" key="5">
    <source>
        <dbReference type="ARBA" id="ARBA00022801"/>
    </source>
</evidence>
<protein>
    <submittedName>
        <fullName evidence="10">Peptidase S8</fullName>
    </submittedName>
</protein>
<dbReference type="CDD" id="cd07484">
    <property type="entry name" value="Peptidases_S8_Thermitase_like"/>
    <property type="match status" value="1"/>
</dbReference>
<comment type="subcellular location">
    <subcellularLocation>
        <location evidence="1">Secreted</location>
    </subcellularLocation>
</comment>
<organism evidence="10 11">
    <name type="scientific">Exiguobacterium aurantiacum</name>
    <dbReference type="NCBI Taxonomy" id="33987"/>
    <lineage>
        <taxon>Bacteria</taxon>
        <taxon>Bacillati</taxon>
        <taxon>Bacillota</taxon>
        <taxon>Bacilli</taxon>
        <taxon>Bacillales</taxon>
        <taxon>Bacillales Family XII. Incertae Sedis</taxon>
        <taxon>Exiguobacterium</taxon>
    </lineage>
</organism>
<dbReference type="PANTHER" id="PTHR43806">
    <property type="entry name" value="PEPTIDASE S8"/>
    <property type="match status" value="1"/>
</dbReference>
<dbReference type="Pfam" id="PF00082">
    <property type="entry name" value="Peptidase_S8"/>
    <property type="match status" value="1"/>
</dbReference>
<evidence type="ECO:0000313" key="10">
    <source>
        <dbReference type="EMBL" id="UTT42882.1"/>
    </source>
</evidence>
<evidence type="ECO:0000313" key="11">
    <source>
        <dbReference type="Proteomes" id="UP001060325"/>
    </source>
</evidence>
<dbReference type="PROSITE" id="PS00137">
    <property type="entry name" value="SUBTILASE_HIS"/>
    <property type="match status" value="1"/>
</dbReference>
<dbReference type="InterPro" id="IPR050131">
    <property type="entry name" value="Peptidase_S8_subtilisin-like"/>
</dbReference>
<dbReference type="InterPro" id="IPR000209">
    <property type="entry name" value="Peptidase_S8/S53_dom"/>
</dbReference>